<name>A0ABY7KHS7_9ACTN</name>
<dbReference type="RefSeq" id="WP_269661150.1">
    <property type="nucleotide sequence ID" value="NZ_CP114413.1"/>
</dbReference>
<keyword evidence="2" id="KW-1185">Reference proteome</keyword>
<reference evidence="1" key="1">
    <citation type="submission" date="2022-12" db="EMBL/GenBank/DDBJ databases">
        <authorList>
            <person name="Ruckert C."/>
            <person name="Busche T."/>
            <person name="Kalinowski J."/>
            <person name="Wittmann C."/>
        </authorList>
    </citation>
    <scope>NUCLEOTIDE SEQUENCE</scope>
    <source>
        <strain evidence="1">DSM 40467</strain>
    </source>
</reference>
<gene>
    <name evidence="1" type="ORF">STRCI_004955</name>
</gene>
<proteinExistence type="predicted"/>
<sequence>MATRLPAVVPYLPCVLFVPSSTRRTTTPRGLRRGGAATSLRLPLRVL</sequence>
<protein>
    <submittedName>
        <fullName evidence="1">Uncharacterized protein</fullName>
    </submittedName>
</protein>
<evidence type="ECO:0000313" key="2">
    <source>
        <dbReference type="Proteomes" id="UP001164439"/>
    </source>
</evidence>
<organism evidence="1 2">
    <name type="scientific">Streptomyces cinnabarinus</name>
    <dbReference type="NCBI Taxonomy" id="67287"/>
    <lineage>
        <taxon>Bacteria</taxon>
        <taxon>Bacillati</taxon>
        <taxon>Actinomycetota</taxon>
        <taxon>Actinomycetes</taxon>
        <taxon>Kitasatosporales</taxon>
        <taxon>Streptomycetaceae</taxon>
        <taxon>Streptomyces</taxon>
    </lineage>
</organism>
<evidence type="ECO:0000313" key="1">
    <source>
        <dbReference type="EMBL" id="WAZ23603.1"/>
    </source>
</evidence>
<accession>A0ABY7KHS7</accession>
<dbReference type="Proteomes" id="UP001164439">
    <property type="component" value="Chromosome"/>
</dbReference>
<dbReference type="EMBL" id="CP114413">
    <property type="protein sequence ID" value="WAZ23603.1"/>
    <property type="molecule type" value="Genomic_DNA"/>
</dbReference>